<protein>
    <recommendedName>
        <fullName evidence="3">Tesmin/TSO1-like CXC domain-containing protein</fullName>
    </recommendedName>
</protein>
<accession>A0A8K0DGH6</accession>
<dbReference type="EMBL" id="VTPC01000560">
    <property type="protein sequence ID" value="KAF2905349.1"/>
    <property type="molecule type" value="Genomic_DNA"/>
</dbReference>
<dbReference type="Proteomes" id="UP000801492">
    <property type="component" value="Unassembled WGS sequence"/>
</dbReference>
<name>A0A8K0DGH6_IGNLU</name>
<evidence type="ECO:0008006" key="3">
    <source>
        <dbReference type="Google" id="ProtNLM"/>
    </source>
</evidence>
<reference evidence="1" key="1">
    <citation type="submission" date="2019-08" db="EMBL/GenBank/DDBJ databases">
        <title>The genome of the North American firefly Photinus pyralis.</title>
        <authorList>
            <consortium name="Photinus pyralis genome working group"/>
            <person name="Fallon T.R."/>
            <person name="Sander Lower S.E."/>
            <person name="Weng J.-K."/>
        </authorList>
    </citation>
    <scope>NUCLEOTIDE SEQUENCE</scope>
    <source>
        <strain evidence="1">TRF0915ILg1</strain>
        <tissue evidence="1">Whole body</tissue>
    </source>
</reference>
<keyword evidence="2" id="KW-1185">Reference proteome</keyword>
<comment type="caution">
    <text evidence="1">The sequence shown here is derived from an EMBL/GenBank/DDBJ whole genome shotgun (WGS) entry which is preliminary data.</text>
</comment>
<dbReference type="OrthoDB" id="10059378at2759"/>
<evidence type="ECO:0000313" key="2">
    <source>
        <dbReference type="Proteomes" id="UP000801492"/>
    </source>
</evidence>
<sequence>MQAVENADSTIISNAFQLGQQSGTAVILVGEDVDLLILLTAAAPVSSKTYLLKPGKGKQADMLYSPLGFNYWDKMFGQGRLKFVKTLEKNIHLQQAVTIFSKPDATVDEVGRAGQQFIATFLPPTEAAARHDFLRTHLQIEMWKGNILDPLIWGWKTTKHSLLPLTIDKAAAPEELINSIFCKCTKGCHGSCICKNIGMKCTNVCKRCKDQSCKNSPADDKLVTNCAPTDDESKAILAIQKGGEVVEEEERD</sequence>
<proteinExistence type="predicted"/>
<evidence type="ECO:0000313" key="1">
    <source>
        <dbReference type="EMBL" id="KAF2905349.1"/>
    </source>
</evidence>
<organism evidence="1 2">
    <name type="scientific">Ignelater luminosus</name>
    <name type="common">Cucubano</name>
    <name type="synonym">Pyrophorus luminosus</name>
    <dbReference type="NCBI Taxonomy" id="2038154"/>
    <lineage>
        <taxon>Eukaryota</taxon>
        <taxon>Metazoa</taxon>
        <taxon>Ecdysozoa</taxon>
        <taxon>Arthropoda</taxon>
        <taxon>Hexapoda</taxon>
        <taxon>Insecta</taxon>
        <taxon>Pterygota</taxon>
        <taxon>Neoptera</taxon>
        <taxon>Endopterygota</taxon>
        <taxon>Coleoptera</taxon>
        <taxon>Polyphaga</taxon>
        <taxon>Elateriformia</taxon>
        <taxon>Elateroidea</taxon>
        <taxon>Elateridae</taxon>
        <taxon>Agrypninae</taxon>
        <taxon>Pyrophorini</taxon>
        <taxon>Ignelater</taxon>
    </lineage>
</organism>
<gene>
    <name evidence="1" type="ORF">ILUMI_00832</name>
</gene>
<dbReference type="AlphaFoldDB" id="A0A8K0DGH6"/>